<protein>
    <submittedName>
        <fullName evidence="1">Uncharacterized protein</fullName>
    </submittedName>
</protein>
<accession>A0A8J4PMV4</accession>
<organism evidence="1 2">
    <name type="scientific">Polysphondylium violaceum</name>
    <dbReference type="NCBI Taxonomy" id="133409"/>
    <lineage>
        <taxon>Eukaryota</taxon>
        <taxon>Amoebozoa</taxon>
        <taxon>Evosea</taxon>
        <taxon>Eumycetozoa</taxon>
        <taxon>Dictyostelia</taxon>
        <taxon>Dictyosteliales</taxon>
        <taxon>Dictyosteliaceae</taxon>
        <taxon>Polysphondylium</taxon>
    </lineage>
</organism>
<reference evidence="1" key="1">
    <citation type="submission" date="2020-01" db="EMBL/GenBank/DDBJ databases">
        <title>Development of genomics and gene disruption for Polysphondylium violaceum indicates a role for the polyketide synthase stlB in stalk morphogenesis.</title>
        <authorList>
            <person name="Narita B."/>
            <person name="Kawabe Y."/>
            <person name="Kin K."/>
            <person name="Saito T."/>
            <person name="Gibbs R."/>
            <person name="Kuspa A."/>
            <person name="Muzny D."/>
            <person name="Queller D."/>
            <person name="Richards S."/>
            <person name="Strassman J."/>
            <person name="Sucgang R."/>
            <person name="Worley K."/>
            <person name="Schaap P."/>
        </authorList>
    </citation>
    <scope>NUCLEOTIDE SEQUENCE</scope>
    <source>
        <strain evidence="1">QSvi11</strain>
    </source>
</reference>
<proteinExistence type="predicted"/>
<dbReference type="EMBL" id="AJWJ01000442">
    <property type="protein sequence ID" value="KAF2070825.1"/>
    <property type="molecule type" value="Genomic_DNA"/>
</dbReference>
<comment type="caution">
    <text evidence="1">The sequence shown here is derived from an EMBL/GenBank/DDBJ whole genome shotgun (WGS) entry which is preliminary data.</text>
</comment>
<sequence>MCPIKIKPENLQFDKKKQNNKVEFMITNDGFDLVDLEVNLLSNDSDISKKITIPDIRGSAIICEQNKPAIIPINPQEHMLFYVIYKGENDEKSCHSQSTIPTNNLGKSNTEIELKYTDETGHRNRISVPINVE</sequence>
<name>A0A8J4PMV4_9MYCE</name>
<dbReference type="OrthoDB" id="10566412at2759"/>
<keyword evidence="2" id="KW-1185">Reference proteome</keyword>
<dbReference type="Proteomes" id="UP000695562">
    <property type="component" value="Unassembled WGS sequence"/>
</dbReference>
<dbReference type="AlphaFoldDB" id="A0A8J4PMV4"/>
<evidence type="ECO:0000313" key="2">
    <source>
        <dbReference type="Proteomes" id="UP000695562"/>
    </source>
</evidence>
<gene>
    <name evidence="1" type="ORF">CYY_007849</name>
</gene>
<evidence type="ECO:0000313" key="1">
    <source>
        <dbReference type="EMBL" id="KAF2070825.1"/>
    </source>
</evidence>